<dbReference type="GO" id="GO:0004879">
    <property type="term" value="F:nuclear receptor activity"/>
    <property type="evidence" value="ECO:0007669"/>
    <property type="project" value="InterPro"/>
</dbReference>
<evidence type="ECO:0000256" key="5">
    <source>
        <dbReference type="ARBA" id="ARBA00023015"/>
    </source>
</evidence>
<dbReference type="SUPFAM" id="SSF57716">
    <property type="entry name" value="Glucocorticoid receptor-like (DNA-binding domain)"/>
    <property type="match status" value="1"/>
</dbReference>
<feature type="compositionally biased region" description="Polar residues" evidence="11">
    <location>
        <begin position="714"/>
        <end position="727"/>
    </location>
</feature>
<keyword evidence="5" id="KW-0805">Transcription regulation</keyword>
<dbReference type="AlphaFoldDB" id="A0AAE1EL85"/>
<comment type="similarity">
    <text evidence="1">Belongs to the nuclear hormone receptor family. NR1 subfamily.</text>
</comment>
<keyword evidence="2" id="KW-0479">Metal-binding</keyword>
<dbReference type="PRINTS" id="PR00398">
    <property type="entry name" value="STRDHORMONER"/>
</dbReference>
<reference evidence="14" key="1">
    <citation type="submission" date="2023-10" db="EMBL/GenBank/DDBJ databases">
        <title>Genome assemblies of two species of porcelain crab, Petrolisthes cinctipes and Petrolisthes manimaculis (Anomura: Porcellanidae).</title>
        <authorList>
            <person name="Angst P."/>
        </authorList>
    </citation>
    <scope>NUCLEOTIDE SEQUENCE</scope>
    <source>
        <strain evidence="14">PB745_01</strain>
        <tissue evidence="14">Gill</tissue>
    </source>
</reference>
<dbReference type="InterPro" id="IPR000536">
    <property type="entry name" value="Nucl_hrmn_rcpt_lig-bd"/>
</dbReference>
<dbReference type="InterPro" id="IPR001723">
    <property type="entry name" value="Nuclear_hrmn_rcpt"/>
</dbReference>
<keyword evidence="4" id="KW-0862">Zinc</keyword>
<feature type="region of interest" description="Disordered" evidence="11">
    <location>
        <begin position="698"/>
        <end position="727"/>
    </location>
</feature>
<feature type="compositionally biased region" description="Basic and acidic residues" evidence="11">
    <location>
        <begin position="214"/>
        <end position="234"/>
    </location>
</feature>
<protein>
    <submittedName>
        <fullName evidence="14">Uncharacterized protein</fullName>
    </submittedName>
</protein>
<dbReference type="Gene3D" id="1.10.565.10">
    <property type="entry name" value="Retinoid X Receptor"/>
    <property type="match status" value="1"/>
</dbReference>
<keyword evidence="10" id="KW-0175">Coiled coil</keyword>
<keyword evidence="9" id="KW-0539">Nucleus</keyword>
<evidence type="ECO:0000256" key="2">
    <source>
        <dbReference type="ARBA" id="ARBA00022723"/>
    </source>
</evidence>
<keyword evidence="6" id="KW-0238">DNA-binding</keyword>
<name>A0AAE1EL85_PETCI</name>
<dbReference type="EMBL" id="JAWQEG010005860">
    <property type="protein sequence ID" value="KAK3856512.1"/>
    <property type="molecule type" value="Genomic_DNA"/>
</dbReference>
<evidence type="ECO:0000256" key="10">
    <source>
        <dbReference type="SAM" id="Coils"/>
    </source>
</evidence>
<evidence type="ECO:0000256" key="6">
    <source>
        <dbReference type="ARBA" id="ARBA00023125"/>
    </source>
</evidence>
<feature type="compositionally biased region" description="Low complexity" evidence="11">
    <location>
        <begin position="61"/>
        <end position="71"/>
    </location>
</feature>
<keyword evidence="8" id="KW-0675">Receptor</keyword>
<dbReference type="InterPro" id="IPR001628">
    <property type="entry name" value="Znf_hrmn_rcpt"/>
</dbReference>
<feature type="domain" description="Nuclear receptor" evidence="12">
    <location>
        <begin position="129"/>
        <end position="206"/>
    </location>
</feature>
<dbReference type="PRINTS" id="PR00047">
    <property type="entry name" value="STROIDFINGER"/>
</dbReference>
<evidence type="ECO:0000256" key="8">
    <source>
        <dbReference type="ARBA" id="ARBA00023170"/>
    </source>
</evidence>
<evidence type="ECO:0000256" key="3">
    <source>
        <dbReference type="ARBA" id="ARBA00022771"/>
    </source>
</evidence>
<dbReference type="PROSITE" id="PS51030">
    <property type="entry name" value="NUCLEAR_REC_DBD_2"/>
    <property type="match status" value="1"/>
</dbReference>
<feature type="region of interest" description="Disordered" evidence="11">
    <location>
        <begin position="831"/>
        <end position="891"/>
    </location>
</feature>
<feature type="domain" description="NR LBD" evidence="13">
    <location>
        <begin position="257"/>
        <end position="492"/>
    </location>
</feature>
<dbReference type="PANTHER" id="PTHR24082">
    <property type="entry name" value="NUCLEAR HORMONE RECEPTOR"/>
    <property type="match status" value="1"/>
</dbReference>
<keyword evidence="7" id="KW-0804">Transcription</keyword>
<accession>A0AAE1EL85</accession>
<keyword evidence="3" id="KW-0863">Zinc-finger</keyword>
<evidence type="ECO:0000259" key="13">
    <source>
        <dbReference type="PROSITE" id="PS51843"/>
    </source>
</evidence>
<dbReference type="Pfam" id="PF00105">
    <property type="entry name" value="zf-C4"/>
    <property type="match status" value="1"/>
</dbReference>
<dbReference type="Pfam" id="PF00104">
    <property type="entry name" value="Hormone_recep"/>
    <property type="match status" value="1"/>
</dbReference>
<feature type="coiled-coil region" evidence="10">
    <location>
        <begin position="459"/>
        <end position="491"/>
    </location>
</feature>
<keyword evidence="15" id="KW-1185">Reference proteome</keyword>
<dbReference type="SMART" id="SM00430">
    <property type="entry name" value="HOLI"/>
    <property type="match status" value="1"/>
</dbReference>
<dbReference type="InterPro" id="IPR035500">
    <property type="entry name" value="NHR-like_dom_sf"/>
</dbReference>
<dbReference type="SUPFAM" id="SSF48508">
    <property type="entry name" value="Nuclear receptor ligand-binding domain"/>
    <property type="match status" value="1"/>
</dbReference>
<dbReference type="InterPro" id="IPR013088">
    <property type="entry name" value="Znf_NHR/GATA"/>
</dbReference>
<evidence type="ECO:0000259" key="12">
    <source>
        <dbReference type="PROSITE" id="PS51030"/>
    </source>
</evidence>
<feature type="region of interest" description="Disordered" evidence="11">
    <location>
        <begin position="1"/>
        <end position="71"/>
    </location>
</feature>
<dbReference type="PRINTS" id="PR00546">
    <property type="entry name" value="THYROIDHORMR"/>
</dbReference>
<dbReference type="GO" id="GO:0045944">
    <property type="term" value="P:positive regulation of transcription by RNA polymerase II"/>
    <property type="evidence" value="ECO:0007669"/>
    <property type="project" value="TreeGrafter"/>
</dbReference>
<comment type="caution">
    <text evidence="14">The sequence shown here is derived from an EMBL/GenBank/DDBJ whole genome shotgun (WGS) entry which is preliminary data.</text>
</comment>
<evidence type="ECO:0000256" key="11">
    <source>
        <dbReference type="SAM" id="MobiDB-lite"/>
    </source>
</evidence>
<sequence>MGPKIAYIAADTMKRKEMEEVEETEKKNRKGEKMEEVEESEERNREGKKRNRKEEEMEEPATTNTTTSTIANTITTTTTCVSVGVGTDNVGHHPTFDAAGTADQTTCHHTTTTLYNTAPPEDHPVSPTRRICRVCGDRAKSMHFGGLSCDSCKAFFRRAVHNDAHTNFSCPYDGFCVMNITSRKCCQFCRYKKCLSIGMEPRWVMSEEERKHRLRQRADKRTKLGEEDGKGTLRDHKRGLVPYEPDPATLLHYMTTEEWDEVEQAVRNYQLSYTDVPYLSDLLSGWNVGRPSVHIVAMFTTIIKRFAYFARLFPAFLDLTSHDQETLLRTGILEMSLIRGVQTFDTSNNRWPDSSHLLYHSAPALKAEDMKKLVSCELYETHMKFIHSLKELGVDEPVMMLLLLIVLFTSDRPGLKDTAAVQIKQDHYLLLLRKYLGWRHGPHNARLLYPRLLLKLTDLRELNDQHNNYNLKLAKREIKEIQTQLGEQEAAQGTTRSTDQHHHNLASFLPSTVCLGNSPSSPKLFVKSDHSLPSGNNYVANVIQNGQCLPELTHKVQSNTTLVSGRAQTVVTSGIPNVQPEPPNNKSHYTSLNADLASVLISLDLEEELTSDPNFLRLLIQHIKQSFLAATTSWDMNNECPLIGEQTLKQRHTMVQKYPNQDVPQEHHKHTIQQHNPGHQQYQQPEHHKLQQYQQQYQMHQQKHQQQHPFSIPNEATNGTQDTNTHNPLIAQSQTQQQYDLHMRLQQQNTAFITEYSLLEQQQRRRRQQQEEEIKSALLMVKAEYDQLNPTSTNDSQFMQCEDHHNQVYHNISNSTSNCDFQDSRNYFMQQQSPDTEQPIPPHTLQHDNLQHTSPHSWQQTSPHSLQQTPPHSLQHTPPHGLQHTPPLGLQQTPIEQSPWDTLQHNSSIVFQQGVPEKCLTTNIVPFTTINSASITVATTPPQFTTEPTSIPPPSSTSTPLIITTTLITSVAAPFIITKILTANQFIRSKLDGVQMGEEQQVGRRVTEVTSTLPTSCTDSMPRVCDVMDVLCSE</sequence>
<dbReference type="InterPro" id="IPR001728">
    <property type="entry name" value="ThyrH_rcpt"/>
</dbReference>
<evidence type="ECO:0000256" key="9">
    <source>
        <dbReference type="ARBA" id="ARBA00023242"/>
    </source>
</evidence>
<feature type="region of interest" description="Disordered" evidence="11">
    <location>
        <begin position="214"/>
        <end position="238"/>
    </location>
</feature>
<dbReference type="PROSITE" id="PS51843">
    <property type="entry name" value="NR_LBD"/>
    <property type="match status" value="1"/>
</dbReference>
<organism evidence="14 15">
    <name type="scientific">Petrolisthes cinctipes</name>
    <name type="common">Flat porcelain crab</name>
    <dbReference type="NCBI Taxonomy" id="88211"/>
    <lineage>
        <taxon>Eukaryota</taxon>
        <taxon>Metazoa</taxon>
        <taxon>Ecdysozoa</taxon>
        <taxon>Arthropoda</taxon>
        <taxon>Crustacea</taxon>
        <taxon>Multicrustacea</taxon>
        <taxon>Malacostraca</taxon>
        <taxon>Eumalacostraca</taxon>
        <taxon>Eucarida</taxon>
        <taxon>Decapoda</taxon>
        <taxon>Pleocyemata</taxon>
        <taxon>Anomura</taxon>
        <taxon>Galatheoidea</taxon>
        <taxon>Porcellanidae</taxon>
        <taxon>Petrolisthes</taxon>
    </lineage>
</organism>
<dbReference type="SMART" id="SM00399">
    <property type="entry name" value="ZnF_C4"/>
    <property type="match status" value="1"/>
</dbReference>
<dbReference type="Gene3D" id="3.30.50.10">
    <property type="entry name" value="Erythroid Transcription Factor GATA-1, subunit A"/>
    <property type="match status" value="1"/>
</dbReference>
<dbReference type="Proteomes" id="UP001286313">
    <property type="component" value="Unassembled WGS sequence"/>
</dbReference>
<feature type="compositionally biased region" description="Polar residues" evidence="11">
    <location>
        <begin position="851"/>
        <end position="876"/>
    </location>
</feature>
<evidence type="ECO:0000256" key="7">
    <source>
        <dbReference type="ARBA" id="ARBA00023163"/>
    </source>
</evidence>
<evidence type="ECO:0000313" key="15">
    <source>
        <dbReference type="Proteomes" id="UP001286313"/>
    </source>
</evidence>
<gene>
    <name evidence="14" type="ORF">Pcinc_037168</name>
</gene>
<dbReference type="GO" id="GO:0030154">
    <property type="term" value="P:cell differentiation"/>
    <property type="evidence" value="ECO:0007669"/>
    <property type="project" value="TreeGrafter"/>
</dbReference>
<proteinExistence type="inferred from homology"/>
<dbReference type="InterPro" id="IPR050234">
    <property type="entry name" value="Nuclear_hormone_rcpt_NR1"/>
</dbReference>
<dbReference type="PROSITE" id="PS00031">
    <property type="entry name" value="NUCLEAR_REC_DBD_1"/>
    <property type="match status" value="1"/>
</dbReference>
<dbReference type="GO" id="GO:0000122">
    <property type="term" value="P:negative regulation of transcription by RNA polymerase II"/>
    <property type="evidence" value="ECO:0007669"/>
    <property type="project" value="TreeGrafter"/>
</dbReference>
<dbReference type="GO" id="GO:0008270">
    <property type="term" value="F:zinc ion binding"/>
    <property type="evidence" value="ECO:0007669"/>
    <property type="project" value="UniProtKB-KW"/>
</dbReference>
<dbReference type="PANTHER" id="PTHR24082:SF482">
    <property type="entry name" value="NUCLEAR RECEPTOR"/>
    <property type="match status" value="1"/>
</dbReference>
<evidence type="ECO:0000313" key="14">
    <source>
        <dbReference type="EMBL" id="KAK3856512.1"/>
    </source>
</evidence>
<dbReference type="GO" id="GO:0000978">
    <property type="term" value="F:RNA polymerase II cis-regulatory region sequence-specific DNA binding"/>
    <property type="evidence" value="ECO:0007669"/>
    <property type="project" value="TreeGrafter"/>
</dbReference>
<evidence type="ECO:0000256" key="1">
    <source>
        <dbReference type="ARBA" id="ARBA00008092"/>
    </source>
</evidence>
<evidence type="ECO:0000256" key="4">
    <source>
        <dbReference type="ARBA" id="ARBA00022833"/>
    </source>
</evidence>